<evidence type="ECO:0000256" key="2">
    <source>
        <dbReference type="ARBA" id="ARBA00022490"/>
    </source>
</evidence>
<evidence type="ECO:0000256" key="7">
    <source>
        <dbReference type="ARBA" id="ARBA00023175"/>
    </source>
</evidence>
<feature type="coiled-coil region" evidence="9">
    <location>
        <begin position="5"/>
        <end position="57"/>
    </location>
</feature>
<keyword evidence="2" id="KW-0963">Cytoplasm</keyword>
<evidence type="ECO:0000256" key="9">
    <source>
        <dbReference type="SAM" id="Coils"/>
    </source>
</evidence>
<evidence type="ECO:0000313" key="11">
    <source>
        <dbReference type="Proteomes" id="UP001529510"/>
    </source>
</evidence>
<keyword evidence="11" id="KW-1185">Reference proteome</keyword>
<proteinExistence type="predicted"/>
<name>A0ABD0R0M4_CIRMR</name>
<keyword evidence="3" id="KW-0493">Microtubule</keyword>
<keyword evidence="6 9" id="KW-0175">Coiled coil</keyword>
<gene>
    <name evidence="10" type="ORF">M9458_014531</name>
</gene>
<comment type="subcellular location">
    <subcellularLocation>
        <location evidence="1">Cytoplasm</location>
        <location evidence="1">Cytoskeleton</location>
    </subcellularLocation>
</comment>
<keyword evidence="4" id="KW-0547">Nucleotide-binding</keyword>
<evidence type="ECO:0000256" key="1">
    <source>
        <dbReference type="ARBA" id="ARBA00004245"/>
    </source>
</evidence>
<organism evidence="10 11">
    <name type="scientific">Cirrhinus mrigala</name>
    <name type="common">Mrigala</name>
    <dbReference type="NCBI Taxonomy" id="683832"/>
    <lineage>
        <taxon>Eukaryota</taxon>
        <taxon>Metazoa</taxon>
        <taxon>Chordata</taxon>
        <taxon>Craniata</taxon>
        <taxon>Vertebrata</taxon>
        <taxon>Euteleostomi</taxon>
        <taxon>Actinopterygii</taxon>
        <taxon>Neopterygii</taxon>
        <taxon>Teleostei</taxon>
        <taxon>Ostariophysi</taxon>
        <taxon>Cypriniformes</taxon>
        <taxon>Cyprinidae</taxon>
        <taxon>Labeoninae</taxon>
        <taxon>Labeonini</taxon>
        <taxon>Cirrhinus</taxon>
    </lineage>
</organism>
<dbReference type="AlphaFoldDB" id="A0ABD0R0M4"/>
<evidence type="ECO:0000256" key="6">
    <source>
        <dbReference type="ARBA" id="ARBA00023054"/>
    </source>
</evidence>
<evidence type="ECO:0000313" key="10">
    <source>
        <dbReference type="EMBL" id="KAL0191833.1"/>
    </source>
</evidence>
<dbReference type="EMBL" id="JAMKFB020000006">
    <property type="protein sequence ID" value="KAL0191833.1"/>
    <property type="molecule type" value="Genomic_DNA"/>
</dbReference>
<comment type="caution">
    <text evidence="10">The sequence shown here is derived from an EMBL/GenBank/DDBJ whole genome shotgun (WGS) entry which is preliminary data.</text>
</comment>
<keyword evidence="5" id="KW-0067">ATP-binding</keyword>
<dbReference type="Proteomes" id="UP001529510">
    <property type="component" value="Unassembled WGS sequence"/>
</dbReference>
<protein>
    <submittedName>
        <fullName evidence="10">Uncharacterized protein</fullName>
    </submittedName>
</protein>
<evidence type="ECO:0000256" key="3">
    <source>
        <dbReference type="ARBA" id="ARBA00022701"/>
    </source>
</evidence>
<evidence type="ECO:0000256" key="4">
    <source>
        <dbReference type="ARBA" id="ARBA00022741"/>
    </source>
</evidence>
<keyword evidence="7" id="KW-0505">Motor protein</keyword>
<dbReference type="InterPro" id="IPR059182">
    <property type="entry name" value="Khc_C"/>
</dbReference>
<evidence type="ECO:0000256" key="5">
    <source>
        <dbReference type="ARBA" id="ARBA00022840"/>
    </source>
</evidence>
<keyword evidence="8" id="KW-0206">Cytoskeleton</keyword>
<reference evidence="10 11" key="1">
    <citation type="submission" date="2024-05" db="EMBL/GenBank/DDBJ databases">
        <title>Genome sequencing and assembly of Indian major carp, Cirrhinus mrigala (Hamilton, 1822).</title>
        <authorList>
            <person name="Mohindra V."/>
            <person name="Chowdhury L.M."/>
            <person name="Lal K."/>
            <person name="Jena J.K."/>
        </authorList>
    </citation>
    <scope>NUCLEOTIDE SEQUENCE [LARGE SCALE GENOMIC DNA]</scope>
    <source>
        <strain evidence="10">CM1030</strain>
        <tissue evidence="10">Blood</tissue>
    </source>
</reference>
<evidence type="ECO:0000256" key="8">
    <source>
        <dbReference type="ARBA" id="ARBA00023212"/>
    </source>
</evidence>
<accession>A0ABD0R0M4</accession>
<sequence length="85" mass="9910">MVRDNADLRCELPKLEKRLRSTAERVRALEDALREAKEGAMKDRRRYQQEVERIKDVMRARNAFRRPHAALIGQSSSRDAPLGCF</sequence>
<dbReference type="CDD" id="cd23649">
    <property type="entry name" value="Khc_CBD_cc"/>
    <property type="match status" value="1"/>
</dbReference>